<feature type="transmembrane region" description="Helical" evidence="1">
    <location>
        <begin position="14"/>
        <end position="31"/>
    </location>
</feature>
<feature type="transmembrane region" description="Helical" evidence="1">
    <location>
        <begin position="92"/>
        <end position="120"/>
    </location>
</feature>
<feature type="transmembrane region" description="Helical" evidence="1">
    <location>
        <begin position="140"/>
        <end position="162"/>
    </location>
</feature>
<feature type="transmembrane region" description="Helical" evidence="1">
    <location>
        <begin position="231"/>
        <end position="249"/>
    </location>
</feature>
<name>A0A317KXW2_9BACI</name>
<accession>A0A317KXW2</accession>
<proteinExistence type="predicted"/>
<organism evidence="2 3">
    <name type="scientific">Gracilibacillus dipsosauri</name>
    <dbReference type="NCBI Taxonomy" id="178340"/>
    <lineage>
        <taxon>Bacteria</taxon>
        <taxon>Bacillati</taxon>
        <taxon>Bacillota</taxon>
        <taxon>Bacilli</taxon>
        <taxon>Bacillales</taxon>
        <taxon>Bacillaceae</taxon>
        <taxon>Gracilibacillus</taxon>
    </lineage>
</organism>
<feature type="transmembrane region" description="Helical" evidence="1">
    <location>
        <begin position="51"/>
        <end position="72"/>
    </location>
</feature>
<dbReference type="AlphaFoldDB" id="A0A317KXW2"/>
<feature type="transmembrane region" description="Helical" evidence="1">
    <location>
        <begin position="174"/>
        <end position="194"/>
    </location>
</feature>
<keyword evidence="1" id="KW-0472">Membrane</keyword>
<keyword evidence="1" id="KW-0812">Transmembrane</keyword>
<dbReference type="RefSeq" id="WP_109984935.1">
    <property type="nucleotide sequence ID" value="NZ_QGTD01000013.1"/>
</dbReference>
<keyword evidence="3" id="KW-1185">Reference proteome</keyword>
<keyword evidence="1" id="KW-1133">Transmembrane helix</keyword>
<evidence type="ECO:0000313" key="3">
    <source>
        <dbReference type="Proteomes" id="UP000245624"/>
    </source>
</evidence>
<dbReference type="Proteomes" id="UP000245624">
    <property type="component" value="Unassembled WGS sequence"/>
</dbReference>
<gene>
    <name evidence="2" type="ORF">DLJ74_13985</name>
</gene>
<dbReference type="OrthoDB" id="9871873at2"/>
<dbReference type="EMBL" id="QGTD01000013">
    <property type="protein sequence ID" value="PWU67570.1"/>
    <property type="molecule type" value="Genomic_DNA"/>
</dbReference>
<comment type="caution">
    <text evidence="2">The sequence shown here is derived from an EMBL/GenBank/DDBJ whole genome shotgun (WGS) entry which is preliminary data.</text>
</comment>
<protein>
    <submittedName>
        <fullName evidence="2">Uncharacterized protein</fullName>
    </submittedName>
</protein>
<evidence type="ECO:0000256" key="1">
    <source>
        <dbReference type="SAM" id="Phobius"/>
    </source>
</evidence>
<sequence>MLTVGLIQLFIHNGWRWLVVTGTLFGLTFFIDRTGVQKSENIFEFIVTGLTQHYLTLIVIPLLYFLLIVDFIPKIMASNVIYIRARSKVRLLFYFIVVHFAAAFTFSVLCFILFFISGWVQGMHVELSWDSAQFFYEEQNPLTILTSLITLYIVTLTSIGTFTMFISLRYFNSVIALGFGVFLCLLSYIVWMIYPIRTMFKFTPIAQMMFFSLYPNKISEQVENFTIDWSIRYNLIVLFISIILMFIHIRKKQF</sequence>
<evidence type="ECO:0000313" key="2">
    <source>
        <dbReference type="EMBL" id="PWU67570.1"/>
    </source>
</evidence>
<reference evidence="2 3" key="1">
    <citation type="submission" date="2018-05" db="EMBL/GenBank/DDBJ databases">
        <title>Genomic analysis of Gracilibacillus dipsosauri DD1 reveals novel features of a salt-tolerant amylase.</title>
        <authorList>
            <person name="Deutch C.E."/>
            <person name="Yang S."/>
        </authorList>
    </citation>
    <scope>NUCLEOTIDE SEQUENCE [LARGE SCALE GENOMIC DNA]</scope>
    <source>
        <strain evidence="2 3">DD1</strain>
    </source>
</reference>